<proteinExistence type="predicted"/>
<dbReference type="EMBL" id="VIIS01001765">
    <property type="protein sequence ID" value="KAF0293164.1"/>
    <property type="molecule type" value="Genomic_DNA"/>
</dbReference>
<dbReference type="Pfam" id="PF03098">
    <property type="entry name" value="An_peroxidase"/>
    <property type="match status" value="2"/>
</dbReference>
<keyword evidence="2" id="KW-0479">Metal-binding</keyword>
<dbReference type="Gene3D" id="1.10.640.10">
    <property type="entry name" value="Haem peroxidase domain superfamily, animal type"/>
    <property type="match status" value="1"/>
</dbReference>
<dbReference type="PANTHER" id="PTHR11475">
    <property type="entry name" value="OXIDASE/PEROXIDASE"/>
    <property type="match status" value="1"/>
</dbReference>
<dbReference type="AlphaFoldDB" id="A0A6A4VNL3"/>
<feature type="binding site" description="axial binding residue" evidence="2">
    <location>
        <position position="599"/>
    </location>
    <ligand>
        <name>heme b</name>
        <dbReference type="ChEBI" id="CHEBI:60344"/>
    </ligand>
    <ligandPart>
        <name>Fe</name>
        <dbReference type="ChEBI" id="CHEBI:18248"/>
    </ligandPart>
</feature>
<comment type="caution">
    <text evidence="4">The sequence shown here is derived from an EMBL/GenBank/DDBJ whole genome shotgun (WGS) entry which is preliminary data.</text>
</comment>
<dbReference type="InterPro" id="IPR037120">
    <property type="entry name" value="Haem_peroxidase_sf_animal"/>
</dbReference>
<keyword evidence="1" id="KW-0560">Oxidoreductase</keyword>
<feature type="compositionally biased region" description="Pro residues" evidence="3">
    <location>
        <begin position="75"/>
        <end position="90"/>
    </location>
</feature>
<evidence type="ECO:0000313" key="4">
    <source>
        <dbReference type="EMBL" id="KAF0293164.1"/>
    </source>
</evidence>
<evidence type="ECO:0000313" key="5">
    <source>
        <dbReference type="Proteomes" id="UP000440578"/>
    </source>
</evidence>
<keyword evidence="2" id="KW-0349">Heme</keyword>
<gene>
    <name evidence="4" type="primary">PXDNL_0</name>
    <name evidence="4" type="ORF">FJT64_008935</name>
</gene>
<dbReference type="PANTHER" id="PTHR11475:SF114">
    <property type="entry name" value="PEROXIDASE-LIKE PROTEIN"/>
    <property type="match status" value="1"/>
</dbReference>
<keyword evidence="1" id="KW-0575">Peroxidase</keyword>
<feature type="region of interest" description="Disordered" evidence="3">
    <location>
        <begin position="1"/>
        <end position="36"/>
    </location>
</feature>
<keyword evidence="5" id="KW-1185">Reference proteome</keyword>
<dbReference type="GO" id="GO:0046872">
    <property type="term" value="F:metal ion binding"/>
    <property type="evidence" value="ECO:0007669"/>
    <property type="project" value="UniProtKB-KW"/>
</dbReference>
<feature type="region of interest" description="Disordered" evidence="3">
    <location>
        <begin position="163"/>
        <end position="185"/>
    </location>
</feature>
<dbReference type="SUPFAM" id="SSF48113">
    <property type="entry name" value="Heme-dependent peroxidases"/>
    <property type="match status" value="1"/>
</dbReference>
<evidence type="ECO:0000256" key="3">
    <source>
        <dbReference type="SAM" id="MobiDB-lite"/>
    </source>
</evidence>
<dbReference type="GO" id="GO:0006979">
    <property type="term" value="P:response to oxidative stress"/>
    <property type="evidence" value="ECO:0007669"/>
    <property type="project" value="InterPro"/>
</dbReference>
<dbReference type="InterPro" id="IPR010255">
    <property type="entry name" value="Haem_peroxidase_sf"/>
</dbReference>
<sequence length="833" mass="89406">MQDVSSASGGIIDVFVEDRAPAPPSADGETAPPPADDCMPFASVPGLVGRMMAGQAPATCSFADGSVGVSAGRTPSPPAATGPPLEPRTPLAPLPLPVGADQHLASAVRQLDAMVRLERRLSEQAPLAPERLHTLHFRSDAASQHQGRRALRDLMVVQLASNSSTRAASATTTTTTTQSRSGNGRTMRVTVRKTMVGEKRVPGCEIEPEISCDRSNKYRTADGSCNNLKTPSLGRSGTGLHRLLNSTFSDGIFGPRLLGSGGSPLPSARRLSASLLSTNANADGRVAVSLPVFAEFLSHDLQQTGVFRLEGDRPLDCCAADSHPQCLPISVSGEDPVFSAAGRRCISMTRSLPAPERQCLPRSAAPLSRQTAFLDGSGLYGANAADTRRLRELRGGRLRSNDGLLPTRDARDATAENTILSAVTSGRRRRDAFGRPSIGFPDNGLFPRHPFSAQFGGVLQPPLPGPLGSFNAPLVVPMGILKNGRFDNFGNGNHRANEQLHGALLHTVWLREHNRVADELARNHPDWDDERLFQEARRVVVAQLQHITYNEFVPGTLGYEYAATRGLLPLSVGFSPLYNASVDPRPAVEFSTAAFRAGHSKLQGMLRLVSRSGQVDNSKLTDGAFNPAPLVDEGFFVRLARGMIDQPAEGTDANFAAALHGEMLGGVDLPALTIQRGRDQGLATYPAAVQLCHGKTLASWNDFSTFMDAEAVEELRTAYADPSDVDLYIGGMMERHAEGADLGPTFQCLVGDMFYRLRVGDRFFYDNADQAGTFDDAQLNELRKASMARILCDNVGGDFDGVQPMAMLRPDERENPIVSCSSQALPRVNLGVF</sequence>
<evidence type="ECO:0000256" key="2">
    <source>
        <dbReference type="PIRSR" id="PIRSR619791-2"/>
    </source>
</evidence>
<keyword evidence="2" id="KW-0408">Iron</keyword>
<dbReference type="InterPro" id="IPR019791">
    <property type="entry name" value="Haem_peroxidase_animal"/>
</dbReference>
<organism evidence="4 5">
    <name type="scientific">Amphibalanus amphitrite</name>
    <name type="common">Striped barnacle</name>
    <name type="synonym">Balanus amphitrite</name>
    <dbReference type="NCBI Taxonomy" id="1232801"/>
    <lineage>
        <taxon>Eukaryota</taxon>
        <taxon>Metazoa</taxon>
        <taxon>Ecdysozoa</taxon>
        <taxon>Arthropoda</taxon>
        <taxon>Crustacea</taxon>
        <taxon>Multicrustacea</taxon>
        <taxon>Cirripedia</taxon>
        <taxon>Thoracica</taxon>
        <taxon>Thoracicalcarea</taxon>
        <taxon>Balanomorpha</taxon>
        <taxon>Balanoidea</taxon>
        <taxon>Balanidae</taxon>
        <taxon>Amphibalaninae</taxon>
        <taxon>Amphibalanus</taxon>
    </lineage>
</organism>
<dbReference type="OrthoDB" id="823504at2759"/>
<evidence type="ECO:0000256" key="1">
    <source>
        <dbReference type="ARBA" id="ARBA00022559"/>
    </source>
</evidence>
<dbReference type="GO" id="GO:0004601">
    <property type="term" value="F:peroxidase activity"/>
    <property type="evidence" value="ECO:0007669"/>
    <property type="project" value="UniProtKB-KW"/>
</dbReference>
<dbReference type="GO" id="GO:0020037">
    <property type="term" value="F:heme binding"/>
    <property type="evidence" value="ECO:0007669"/>
    <property type="project" value="InterPro"/>
</dbReference>
<dbReference type="PROSITE" id="PS50292">
    <property type="entry name" value="PEROXIDASE_3"/>
    <property type="match status" value="1"/>
</dbReference>
<dbReference type="Proteomes" id="UP000440578">
    <property type="component" value="Unassembled WGS sequence"/>
</dbReference>
<protein>
    <submittedName>
        <fullName evidence="4">Peroxidasin-like protein</fullName>
    </submittedName>
</protein>
<name>A0A6A4VNL3_AMPAM</name>
<reference evidence="4 5" key="1">
    <citation type="submission" date="2019-07" db="EMBL/GenBank/DDBJ databases">
        <title>Draft genome assembly of a fouling barnacle, Amphibalanus amphitrite (Darwin, 1854): The first reference genome for Thecostraca.</title>
        <authorList>
            <person name="Kim W."/>
        </authorList>
    </citation>
    <scope>NUCLEOTIDE SEQUENCE [LARGE SCALE GENOMIC DNA]</scope>
    <source>
        <strain evidence="4">SNU_AA5</strain>
        <tissue evidence="4">Soma without cirri and trophi</tissue>
    </source>
</reference>
<feature type="region of interest" description="Disordered" evidence="3">
    <location>
        <begin position="69"/>
        <end position="90"/>
    </location>
</feature>
<accession>A0A6A4VNL3</accession>